<feature type="domain" description="DUF4395" evidence="2">
    <location>
        <begin position="14"/>
        <end position="141"/>
    </location>
</feature>
<feature type="transmembrane region" description="Helical" evidence="1">
    <location>
        <begin position="21"/>
        <end position="47"/>
    </location>
</feature>
<organism evidence="3 4">
    <name type="scientific">Xiashengella succiniciproducens</name>
    <dbReference type="NCBI Taxonomy" id="2949635"/>
    <lineage>
        <taxon>Bacteria</taxon>
        <taxon>Pseudomonadati</taxon>
        <taxon>Bacteroidota</taxon>
        <taxon>Bacteroidia</taxon>
        <taxon>Marinilabiliales</taxon>
        <taxon>Marinilabiliaceae</taxon>
        <taxon>Xiashengella</taxon>
    </lineage>
</organism>
<keyword evidence="1" id="KW-0472">Membrane</keyword>
<evidence type="ECO:0000313" key="4">
    <source>
        <dbReference type="Proteomes" id="UP001056426"/>
    </source>
</evidence>
<gene>
    <name evidence="3" type="ORF">M9189_07645</name>
</gene>
<evidence type="ECO:0000256" key="1">
    <source>
        <dbReference type="SAM" id="Phobius"/>
    </source>
</evidence>
<dbReference type="RefSeq" id="WP_250722096.1">
    <property type="nucleotide sequence ID" value="NZ_CP098400.1"/>
</dbReference>
<dbReference type="Pfam" id="PF14340">
    <property type="entry name" value="DUF4395"/>
    <property type="match status" value="1"/>
</dbReference>
<protein>
    <submittedName>
        <fullName evidence="3">DUF4395 domain-containing protein</fullName>
    </submittedName>
</protein>
<reference evidence="3" key="2">
    <citation type="submission" date="2022-06" db="EMBL/GenBank/DDBJ databases">
        <title>Xiashengella guii gen. nov. sp. nov., a bacterium isolated form anaerobic digestion tank.</title>
        <authorList>
            <person name="Huang H."/>
        </authorList>
    </citation>
    <scope>NUCLEOTIDE SEQUENCE</scope>
    <source>
        <strain evidence="3">Ai-910</strain>
    </source>
</reference>
<dbReference type="EMBL" id="CP098400">
    <property type="protein sequence ID" value="URW78734.1"/>
    <property type="molecule type" value="Genomic_DNA"/>
</dbReference>
<evidence type="ECO:0000259" key="2">
    <source>
        <dbReference type="Pfam" id="PF14340"/>
    </source>
</evidence>
<feature type="transmembrane region" description="Helical" evidence="1">
    <location>
        <begin position="111"/>
        <end position="137"/>
    </location>
</feature>
<dbReference type="AlphaFoldDB" id="A0A9J6ZMH8"/>
<keyword evidence="1" id="KW-1133">Transmembrane helix</keyword>
<keyword evidence="1" id="KW-0812">Transmembrane</keyword>
<dbReference type="KEGG" id="alkq:M9189_07645"/>
<name>A0A9J6ZMH8_9BACT</name>
<reference evidence="3" key="1">
    <citation type="submission" date="2022-05" db="EMBL/GenBank/DDBJ databases">
        <authorList>
            <person name="Sun X."/>
        </authorList>
    </citation>
    <scope>NUCLEOTIDE SEQUENCE</scope>
    <source>
        <strain evidence="3">Ai-910</strain>
    </source>
</reference>
<keyword evidence="4" id="KW-1185">Reference proteome</keyword>
<evidence type="ECO:0000313" key="3">
    <source>
        <dbReference type="EMBL" id="URW78734.1"/>
    </source>
</evidence>
<dbReference type="Proteomes" id="UP001056426">
    <property type="component" value="Chromosome"/>
</dbReference>
<sequence length="151" mass="17117">MKLSFLCPVSDQQINAPVARFNALFTLLILLLFFYIHNLFLIVFLAIDFALRANDMSEYSPLALLSRFIVKSFGIKPKMQNAGPKLFAAKIGYFLCILIIVLGIFRLYTAALVSAGILGLFSFLEAAFGFCMACYIYPHIYKLTYKEPFKE</sequence>
<dbReference type="InterPro" id="IPR025508">
    <property type="entry name" value="DUF4395"/>
</dbReference>
<proteinExistence type="predicted"/>
<feature type="transmembrane region" description="Helical" evidence="1">
    <location>
        <begin position="87"/>
        <end position="105"/>
    </location>
</feature>
<accession>A0A9J6ZMH8</accession>